<evidence type="ECO:0000313" key="1">
    <source>
        <dbReference type="EMBL" id="KAJ8110945.1"/>
    </source>
</evidence>
<accession>A0ACC2I742</accession>
<keyword evidence="2" id="KW-1185">Reference proteome</keyword>
<comment type="caution">
    <text evidence="1">The sequence shown here is derived from an EMBL/GenBank/DDBJ whole genome shotgun (WGS) entry which is preliminary data.</text>
</comment>
<name>A0ACC2I742_9PLEO</name>
<organism evidence="1 2">
    <name type="scientific">Boeremia exigua</name>
    <dbReference type="NCBI Taxonomy" id="749465"/>
    <lineage>
        <taxon>Eukaryota</taxon>
        <taxon>Fungi</taxon>
        <taxon>Dikarya</taxon>
        <taxon>Ascomycota</taxon>
        <taxon>Pezizomycotina</taxon>
        <taxon>Dothideomycetes</taxon>
        <taxon>Pleosporomycetidae</taxon>
        <taxon>Pleosporales</taxon>
        <taxon>Pleosporineae</taxon>
        <taxon>Didymellaceae</taxon>
        <taxon>Boeremia</taxon>
    </lineage>
</organism>
<reference evidence="1" key="1">
    <citation type="submission" date="2022-11" db="EMBL/GenBank/DDBJ databases">
        <title>Genome Sequence of Boeremia exigua.</title>
        <authorList>
            <person name="Buettner E."/>
        </authorList>
    </citation>
    <scope>NUCLEOTIDE SEQUENCE</scope>
    <source>
        <strain evidence="1">CU02</strain>
    </source>
</reference>
<proteinExistence type="predicted"/>
<gene>
    <name evidence="1" type="ORF">OPT61_g6345</name>
</gene>
<protein>
    <submittedName>
        <fullName evidence="1">Uncharacterized protein</fullName>
    </submittedName>
</protein>
<evidence type="ECO:0000313" key="2">
    <source>
        <dbReference type="Proteomes" id="UP001153331"/>
    </source>
</evidence>
<dbReference type="Proteomes" id="UP001153331">
    <property type="component" value="Unassembled WGS sequence"/>
</dbReference>
<dbReference type="EMBL" id="JAPHNI010000451">
    <property type="protein sequence ID" value="KAJ8110945.1"/>
    <property type="molecule type" value="Genomic_DNA"/>
</dbReference>
<sequence>MVGLPAFLSCQNLKNFKPSCSFLVMFGLPGLSIKNRSTTRSGQGHECHRNASGIRRLWPTKQEEKQDIGVEDIDAEKLVKLLKSRYGCAFKVQMIHNVYHIQASGHLSQQHLAAADMIEEDLSSLAMDSDEEVTWPDTIQSSQRLREYISSKIVEGVFDKMSHEFIPERTVESFLRRDMVMKVLRIRSPDEEQEGVMKFIVEMAPRAFATVVMAKINANMAMRWFKEHGIADCNLPIKVKEGDWTKRWQSEFFNAQWMFFAAVFSTTNYVHDLREAHIMPFVEKICEAGQGSFGIVTQYVVHKEHMQPPETEHLNVAVKEVKPEIDAQEVALHWEKEVSALRRMNELNHEHIVRFITAFRRHTRSGGYEHYLMFEWADCGNLSDLWRRRMPSPVLTEELVKAVIEQVLGLATALDAAHNLNDTGASFRHGDIKPENILVFSSGGLIGKFKIGDWGESKYQGQRTEMRPSGRTYKGQPTERRSRLYDIWALGCITLELIVWLLYGLEGLDRFNTEVTGESFYEINVINGDRVAQVHTTAVRWMDRMASLPACGSDTGLGRLLELVRTSLLVVRLPHRLGSMLTIPEAARTERHRRLDSGTSYEPEYVLKPAGSPVNDTVPATVEVTSISDGAADVPRIELTSDKSPGGATHSEFQTDGIVFDRAILNTTLLSTEERSIESPPNQRQLEQGPRPLFPIQPKPERRGNTRGLSRDICKFLVDILTEDDSIGYWNTDHVETTSPATVFATPTTPPIEIGAPTNTFQLHKALEDRSVLVQDTSRRNYDPPVLDPNDWKLHWNNYHTSGLLKSLEAAHASDFPVQRTPSKLCDNCGKYSRDLLSPGFQEPSKAALSVIRLPGTHDSMGIESQVGFAQLPPAGGPTHLGVVRQWLQECDNDHRKCKPSGRTATRSPTRLLDVGSSNADTVRLWETNSDTASDWLALSHKWGEEKYHFSTTTANLQEHLTGISMDRLPVTFRDAVMVTRSLGHRYLWIDSLCIVQGRGGDFETEAKRMEDVYSGAYCVIAASCASNHADGFLKPRCEREYVGIVPEGESKTPIYICEYIDNFKQHVSDGALNRRGWVLQEHALARRTIFFTEHQTYFECSDGIQCETSTKMNNNVAALLGDSNFPNTLYTTSQGGKILQYQVAIQGLQQRLLHTMDVKGGFGIFDEGEMRGLLRRSLLWCRDVNATKLVRVSFPRDTCIPSWSWMAYSGAISYLHLKFGAWDWEDLTSPWSHPINETDADENASSMRETTLLAKARDLDLGAALEDEGELTLDDPATVLRDTTMCVVLGRAKGAVSALEQKNCVLIVRPTGDKAWHGESIYERVGTGFLPGKCISRGGFDVRIQ</sequence>